<proteinExistence type="predicted"/>
<dbReference type="PANTHER" id="PTHR47159">
    <property type="entry name" value="PROTEIN CBG07705-RELATED"/>
    <property type="match status" value="1"/>
</dbReference>
<dbReference type="SUPFAM" id="SSF52087">
    <property type="entry name" value="CRAL/TRIO domain"/>
    <property type="match status" value="1"/>
</dbReference>
<dbReference type="AlphaFoldDB" id="A0A8L8Q1E8"/>
<dbReference type="Gene3D" id="2.60.120.680">
    <property type="entry name" value="GOLD domain"/>
    <property type="match status" value="1"/>
</dbReference>
<dbReference type="Pfam" id="PF00650">
    <property type="entry name" value="CRAL_TRIO"/>
    <property type="match status" value="1"/>
</dbReference>
<dbReference type="SUPFAM" id="SSF46938">
    <property type="entry name" value="CRAL/TRIO N-terminal domain"/>
    <property type="match status" value="1"/>
</dbReference>
<dbReference type="InterPro" id="IPR036865">
    <property type="entry name" value="CRAL-TRIO_dom_sf"/>
</dbReference>
<feature type="domain" description="CRAL-TRIO" evidence="1">
    <location>
        <begin position="51"/>
        <end position="231"/>
    </location>
</feature>
<dbReference type="InterPro" id="IPR001251">
    <property type="entry name" value="CRAL-TRIO_dom"/>
</dbReference>
<keyword evidence="2" id="KW-1185">Reference proteome</keyword>
<protein>
    <submittedName>
        <fullName evidence="3">CRAL-TRIO domain-containing protein</fullName>
    </submittedName>
</protein>
<dbReference type="PROSITE" id="PS50191">
    <property type="entry name" value="CRAL_TRIO"/>
    <property type="match status" value="1"/>
</dbReference>
<dbReference type="InterPro" id="IPR053302">
    <property type="entry name" value="CRAL-TRIO_domain"/>
</dbReference>
<dbReference type="SMART" id="SM00516">
    <property type="entry name" value="SEC14"/>
    <property type="match status" value="1"/>
</dbReference>
<evidence type="ECO:0000313" key="2">
    <source>
        <dbReference type="Proteomes" id="UP000050761"/>
    </source>
</evidence>
<reference evidence="3" key="1">
    <citation type="submission" date="2019-09" db="UniProtKB">
        <authorList>
            <consortium name="WormBaseParasite"/>
        </authorList>
    </citation>
    <scope>IDENTIFICATION</scope>
</reference>
<dbReference type="PANTHER" id="PTHR47159:SF1">
    <property type="entry name" value="CRAL-TRIO DOMAIN-CONTAINING PROTEIN F28H7.8"/>
    <property type="match status" value="1"/>
</dbReference>
<sequence length="370" mass="43081">LVQQVIHCSSPPRHPVEVECVRSQVSDLIHPRYDTHFNILRWLQSCEFNVPKTVYNMRKHLKWRRERHLDEDARGLQRSAPSTRRFQSSDRIGRTSIQPTEYLHQLFRNFEKIQSLLMEMEAKTGVQCSVYYIFDLEGLSFDPTLLGVLSGPFRVSWQLIGQHYREFINRFIAINTPSYINVLWAALSPFIPDHAKSRIALTGKEWRQEILELADRDCLPERYGGELPDDKFMKYREVDPVPKDVYWRPRPDYPNVATLHRISIPNLASSCHVLRYGMRFNAVLVSFSFAKSKIEVAETGMAVPKCGLPAMDLYDYHAEHTGYYYLRLTNDAAWLFPTTYKLIVLDKASGKEIPAVNQKEKWIKQGAKTK</sequence>
<dbReference type="InterPro" id="IPR036273">
    <property type="entry name" value="CRAL/TRIO_N_dom_sf"/>
</dbReference>
<name>A0A8L8Q1E8_HELPZ</name>
<organism evidence="2 3">
    <name type="scientific">Heligmosomoides polygyrus</name>
    <name type="common">Parasitic roundworm</name>
    <dbReference type="NCBI Taxonomy" id="6339"/>
    <lineage>
        <taxon>Eukaryota</taxon>
        <taxon>Metazoa</taxon>
        <taxon>Ecdysozoa</taxon>
        <taxon>Nematoda</taxon>
        <taxon>Chromadorea</taxon>
        <taxon>Rhabditida</taxon>
        <taxon>Rhabditina</taxon>
        <taxon>Rhabditomorpha</taxon>
        <taxon>Strongyloidea</taxon>
        <taxon>Heligmosomidae</taxon>
        <taxon>Heligmosomoides</taxon>
    </lineage>
</organism>
<dbReference type="WBParaSite" id="HPBE_0000690501-mRNA-1">
    <property type="protein sequence ID" value="HPBE_0000690501-mRNA-1"/>
    <property type="gene ID" value="HPBE_0000690501"/>
</dbReference>
<dbReference type="CDD" id="cd00170">
    <property type="entry name" value="SEC14"/>
    <property type="match status" value="1"/>
</dbReference>
<evidence type="ECO:0000313" key="3">
    <source>
        <dbReference type="WBParaSite" id="HPBE_0000690501-mRNA-1"/>
    </source>
</evidence>
<dbReference type="Gene3D" id="3.40.525.10">
    <property type="entry name" value="CRAL-TRIO lipid binding domain"/>
    <property type="match status" value="2"/>
</dbReference>
<evidence type="ECO:0000259" key="1">
    <source>
        <dbReference type="PROSITE" id="PS50191"/>
    </source>
</evidence>
<dbReference type="Pfam" id="PF25883">
    <property type="entry name" value="F28H7_8_C"/>
    <property type="match status" value="1"/>
</dbReference>
<dbReference type="InterPro" id="IPR058960">
    <property type="entry name" value="Ctg-1-like_C"/>
</dbReference>
<dbReference type="Proteomes" id="UP000050761">
    <property type="component" value="Unassembled WGS sequence"/>
</dbReference>
<accession>A0A8L8Q1E8</accession>